<dbReference type="KEGG" id="ceu:A7L45_10055"/>
<sequence length="174" mass="19682">MKKEKNKFLTFGFSLLPGAGHMYMGFMKMGLSLMTMFFFIIFLSSFLSIGSILFVAPLIWFYSFFDCLNKRYATDEEFLLLEDNYLFSLDELVKVDKDILKKHALFSGILLVLLGGYLIFNNIINSLAGYIPGDVYNVISDVTRMAPQIIIGVVIVVIGAKLIIGKKKECDIND</sequence>
<feature type="transmembrane region" description="Helical" evidence="1">
    <location>
        <begin position="36"/>
        <end position="62"/>
    </location>
</feature>
<keyword evidence="3" id="KW-1185">Reference proteome</keyword>
<evidence type="ECO:0000313" key="2">
    <source>
        <dbReference type="EMBL" id="APC40382.1"/>
    </source>
</evidence>
<keyword evidence="1" id="KW-1133">Transmembrane helix</keyword>
<accession>A0A1J0GHL0</accession>
<dbReference type="AlphaFoldDB" id="A0A1J0GHL0"/>
<evidence type="ECO:0000313" key="3">
    <source>
        <dbReference type="Proteomes" id="UP000182569"/>
    </source>
</evidence>
<keyword evidence="1" id="KW-0812">Transmembrane</keyword>
<dbReference type="RefSeq" id="WP_071612671.1">
    <property type="nucleotide sequence ID" value="NZ_CP015756.1"/>
</dbReference>
<dbReference type="STRING" id="1552.A7L45_10055"/>
<gene>
    <name evidence="2" type="ORF">A7L45_10055</name>
</gene>
<dbReference type="EMBL" id="CP015756">
    <property type="protein sequence ID" value="APC40382.1"/>
    <property type="molecule type" value="Genomic_DNA"/>
</dbReference>
<dbReference type="OrthoDB" id="82335at2"/>
<keyword evidence="1" id="KW-0472">Membrane</keyword>
<name>A0A1J0GHL0_9CLOT</name>
<feature type="transmembrane region" description="Helical" evidence="1">
    <location>
        <begin position="145"/>
        <end position="164"/>
    </location>
</feature>
<evidence type="ECO:0008006" key="4">
    <source>
        <dbReference type="Google" id="ProtNLM"/>
    </source>
</evidence>
<dbReference type="GeneID" id="83592772"/>
<protein>
    <recommendedName>
        <fullName evidence="4">TM2 domain-containing protein</fullName>
    </recommendedName>
</protein>
<reference evidence="3" key="1">
    <citation type="journal article" date="2016" name="Front. Microbiol.">
        <title>Complete Genome Sequence of Clostridium estertheticum DSM 8809, a Microbe Identified in Spoiled Vacuum Packed Beef.</title>
        <authorList>
            <person name="Yu Z."/>
            <person name="Gunn L."/>
            <person name="Brennan E."/>
            <person name="Reid R."/>
            <person name="Wall P.G."/>
            <person name="Gaora O.P."/>
            <person name="Hurley D."/>
            <person name="Bolton D."/>
            <person name="Fanning S."/>
        </authorList>
    </citation>
    <scope>NUCLEOTIDE SEQUENCE [LARGE SCALE GENOMIC DNA]</scope>
    <source>
        <strain evidence="3">DSM 8809</strain>
    </source>
</reference>
<proteinExistence type="predicted"/>
<organism evidence="2 3">
    <name type="scientific">Clostridium estertheticum subsp. estertheticum</name>
    <dbReference type="NCBI Taxonomy" id="1552"/>
    <lineage>
        <taxon>Bacteria</taxon>
        <taxon>Bacillati</taxon>
        <taxon>Bacillota</taxon>
        <taxon>Clostridia</taxon>
        <taxon>Eubacteriales</taxon>
        <taxon>Clostridiaceae</taxon>
        <taxon>Clostridium</taxon>
    </lineage>
</organism>
<feature type="transmembrane region" description="Helical" evidence="1">
    <location>
        <begin position="104"/>
        <end position="125"/>
    </location>
</feature>
<evidence type="ECO:0000256" key="1">
    <source>
        <dbReference type="SAM" id="Phobius"/>
    </source>
</evidence>
<dbReference type="Proteomes" id="UP000182569">
    <property type="component" value="Chromosome"/>
</dbReference>